<evidence type="ECO:0000313" key="6">
    <source>
        <dbReference type="Proteomes" id="UP000824469"/>
    </source>
</evidence>
<dbReference type="EMBL" id="JAHRHJ020000007">
    <property type="protein sequence ID" value="KAH9309094.1"/>
    <property type="molecule type" value="Genomic_DNA"/>
</dbReference>
<dbReference type="SUPFAM" id="SSF52540">
    <property type="entry name" value="P-loop containing nucleoside triphosphate hydrolases"/>
    <property type="match status" value="2"/>
</dbReference>
<feature type="compositionally biased region" description="Polar residues" evidence="2">
    <location>
        <begin position="652"/>
        <end position="675"/>
    </location>
</feature>
<gene>
    <name evidence="5" type="ORF">KI387_037005</name>
</gene>
<accession>A0AA38KUP7</accession>
<dbReference type="OMA" id="FPLCRIA"/>
<proteinExistence type="predicted"/>
<dbReference type="PROSITE" id="PS51192">
    <property type="entry name" value="HELICASE_ATP_BIND_1"/>
    <property type="match status" value="1"/>
</dbReference>
<feature type="compositionally biased region" description="Basic and acidic residues" evidence="2">
    <location>
        <begin position="676"/>
        <end position="687"/>
    </location>
</feature>
<dbReference type="GO" id="GO:0015616">
    <property type="term" value="F:DNA translocase activity"/>
    <property type="evidence" value="ECO:0007669"/>
    <property type="project" value="TreeGrafter"/>
</dbReference>
<keyword evidence="6" id="KW-1185">Reference proteome</keyword>
<dbReference type="Gene3D" id="3.40.50.10810">
    <property type="entry name" value="Tandem AAA-ATPase domain"/>
    <property type="match status" value="1"/>
</dbReference>
<evidence type="ECO:0000259" key="3">
    <source>
        <dbReference type="PROSITE" id="PS51192"/>
    </source>
</evidence>
<dbReference type="PANTHER" id="PTHR45629">
    <property type="entry name" value="SNF2/RAD54 FAMILY MEMBER"/>
    <property type="match status" value="1"/>
</dbReference>
<dbReference type="Gene3D" id="3.40.50.300">
    <property type="entry name" value="P-loop containing nucleotide triphosphate hydrolases"/>
    <property type="match status" value="1"/>
</dbReference>
<reference evidence="5 6" key="1">
    <citation type="journal article" date="2021" name="Nat. Plants">
        <title>The Taxus genome provides insights into paclitaxel biosynthesis.</title>
        <authorList>
            <person name="Xiong X."/>
            <person name="Gou J."/>
            <person name="Liao Q."/>
            <person name="Li Y."/>
            <person name="Zhou Q."/>
            <person name="Bi G."/>
            <person name="Li C."/>
            <person name="Du R."/>
            <person name="Wang X."/>
            <person name="Sun T."/>
            <person name="Guo L."/>
            <person name="Liang H."/>
            <person name="Lu P."/>
            <person name="Wu Y."/>
            <person name="Zhang Z."/>
            <person name="Ro D.K."/>
            <person name="Shang Y."/>
            <person name="Huang S."/>
            <person name="Yan J."/>
        </authorList>
    </citation>
    <scope>NUCLEOTIDE SEQUENCE [LARGE SCALE GENOMIC DNA]</scope>
    <source>
        <strain evidence="5">Ta-2019</strain>
    </source>
</reference>
<dbReference type="InterPro" id="IPR001650">
    <property type="entry name" value="Helicase_C-like"/>
</dbReference>
<dbReference type="PROSITE" id="PS51194">
    <property type="entry name" value="HELICASE_CTER"/>
    <property type="match status" value="1"/>
</dbReference>
<dbReference type="Proteomes" id="UP000824469">
    <property type="component" value="Unassembled WGS sequence"/>
</dbReference>
<dbReference type="SMART" id="SM00490">
    <property type="entry name" value="HELICc"/>
    <property type="match status" value="1"/>
</dbReference>
<sequence>AGGILLTTYDVVRNNWRAIRGDYEGSDGSGDASEDNIMWDYVILDEGHIIKNPNTQRAISLREIPSKHRIIISGTPIQNNLREMWALFDFCFPGLLGDKRDFKERYEHPILRANDKKASQRQKWIGSKAAEDLRNKIQPYFLRRMKSEVFLECRDSTNTKLAKKDDIIVWLKLTEYQRQVYTAYLKSEAAAKAYKQKETSDDDSEDDGKKIKSSKGRALAALTVLKKICDHPGLLTKRATEDIAEGMDSMFGDEDDDVAEEMQAEVSFAGEIAESLANNGDSEDGQRRNRIMSCKITFLMALLDNLIAEEHRVLIFSQTRKMLDIIQDEVKSKGYDFRRIDGTLKACDRAKLVNEFQASDTIPIFLLTSQVGGLGLTLTGADRVVVVDPAWNPSTDNQSVDRAYRIGQLRNVLVYRLMTCGTIEEKIYRKQVFKGGLFKTATECKQQTRYFSEQELRDLFIIPESGFDVSLTQKQLHEEHDSQHKIDDSLKKHFTFLKHQGIAGVSHHNMLYSKTETVQPPPPEDDYSLKVDMRRKEPTAFISRYPSSKQAKDDVVFGREFAFRPKYFNANNHRPIICDTPIIHDEVKKRGIKENINRLERTLANKDLVARLPDKGENLYRKMRDLTNQLNNLQSISSWNVVELVPQSSSDSVKSIDKTSVSPTESERSSLSNVASHKENIQRERKNSIHNSNKFIDLDDISSDLQKLSVQ</sequence>
<evidence type="ECO:0000259" key="4">
    <source>
        <dbReference type="PROSITE" id="PS51194"/>
    </source>
</evidence>
<dbReference type="CDD" id="cd18793">
    <property type="entry name" value="SF2_C_SNF"/>
    <property type="match status" value="1"/>
</dbReference>
<dbReference type="PANTHER" id="PTHR45629:SF7">
    <property type="entry name" value="DNA EXCISION REPAIR PROTEIN ERCC-6-RELATED"/>
    <property type="match status" value="1"/>
</dbReference>
<feature type="domain" description="Helicase ATP-binding" evidence="3">
    <location>
        <begin position="1"/>
        <end position="94"/>
    </location>
</feature>
<evidence type="ECO:0000256" key="2">
    <source>
        <dbReference type="SAM" id="MobiDB-lite"/>
    </source>
</evidence>
<dbReference type="AlphaFoldDB" id="A0AA38KUP7"/>
<dbReference type="Pfam" id="PF00271">
    <property type="entry name" value="Helicase_C"/>
    <property type="match status" value="1"/>
</dbReference>
<dbReference type="InterPro" id="IPR049730">
    <property type="entry name" value="SNF2/RAD54-like_C"/>
</dbReference>
<protein>
    <submittedName>
        <fullName evidence="5">Uncharacterized protein</fullName>
    </submittedName>
</protein>
<dbReference type="GO" id="GO:0016787">
    <property type="term" value="F:hydrolase activity"/>
    <property type="evidence" value="ECO:0007669"/>
    <property type="project" value="UniProtKB-KW"/>
</dbReference>
<feature type="region of interest" description="Disordered" evidence="2">
    <location>
        <begin position="652"/>
        <end position="693"/>
    </location>
</feature>
<dbReference type="InterPro" id="IPR000330">
    <property type="entry name" value="SNF2_N"/>
</dbReference>
<name>A0AA38KUP7_TAXCH</name>
<organism evidence="5 6">
    <name type="scientific">Taxus chinensis</name>
    <name type="common">Chinese yew</name>
    <name type="synonym">Taxus wallichiana var. chinensis</name>
    <dbReference type="NCBI Taxonomy" id="29808"/>
    <lineage>
        <taxon>Eukaryota</taxon>
        <taxon>Viridiplantae</taxon>
        <taxon>Streptophyta</taxon>
        <taxon>Embryophyta</taxon>
        <taxon>Tracheophyta</taxon>
        <taxon>Spermatophyta</taxon>
        <taxon>Pinopsida</taxon>
        <taxon>Pinidae</taxon>
        <taxon>Conifers II</taxon>
        <taxon>Cupressales</taxon>
        <taxon>Taxaceae</taxon>
        <taxon>Taxus</taxon>
    </lineage>
</organism>
<dbReference type="Pfam" id="PF00176">
    <property type="entry name" value="SNF2-rel_dom"/>
    <property type="match status" value="1"/>
</dbReference>
<dbReference type="InterPro" id="IPR050496">
    <property type="entry name" value="SNF2_RAD54_helicase_repair"/>
</dbReference>
<feature type="non-terminal residue" evidence="5">
    <location>
        <position position="711"/>
    </location>
</feature>
<evidence type="ECO:0000256" key="1">
    <source>
        <dbReference type="ARBA" id="ARBA00022801"/>
    </source>
</evidence>
<dbReference type="InterPro" id="IPR014001">
    <property type="entry name" value="Helicase_ATP-bd"/>
</dbReference>
<comment type="caution">
    <text evidence="5">The sequence shown here is derived from an EMBL/GenBank/DDBJ whole genome shotgun (WGS) entry which is preliminary data.</text>
</comment>
<feature type="domain" description="Helicase C-terminal" evidence="4">
    <location>
        <begin position="302"/>
        <end position="457"/>
    </location>
</feature>
<feature type="non-terminal residue" evidence="5">
    <location>
        <position position="1"/>
    </location>
</feature>
<dbReference type="InterPro" id="IPR038718">
    <property type="entry name" value="SNF2-like_sf"/>
</dbReference>
<dbReference type="InterPro" id="IPR027417">
    <property type="entry name" value="P-loop_NTPase"/>
</dbReference>
<keyword evidence="1" id="KW-0378">Hydrolase</keyword>
<dbReference type="GO" id="GO:0005524">
    <property type="term" value="F:ATP binding"/>
    <property type="evidence" value="ECO:0007669"/>
    <property type="project" value="InterPro"/>
</dbReference>
<evidence type="ECO:0000313" key="5">
    <source>
        <dbReference type="EMBL" id="KAH9309094.1"/>
    </source>
</evidence>